<feature type="domain" description="Ubiquitin-like protease family profile" evidence="6">
    <location>
        <begin position="395"/>
        <end position="579"/>
    </location>
</feature>
<dbReference type="GO" id="GO:0005634">
    <property type="term" value="C:nucleus"/>
    <property type="evidence" value="ECO:0007669"/>
    <property type="project" value="TreeGrafter"/>
</dbReference>
<dbReference type="InterPro" id="IPR003653">
    <property type="entry name" value="Peptidase_C48_C"/>
</dbReference>
<feature type="compositionally biased region" description="Polar residues" evidence="5">
    <location>
        <begin position="1"/>
        <end position="12"/>
    </location>
</feature>
<dbReference type="Gene3D" id="3.40.395.10">
    <property type="entry name" value="Adenoviral Proteinase, Chain A"/>
    <property type="match status" value="1"/>
</dbReference>
<sequence length="616" mass="70145">MSFSKRTATQANLPMPSPKRIYTSRGVAKTDRILEPEVGGPEVTLMNEWASPIIAKGKQALYDAACAVGIMGSTVYTAVNRWWSPQLLPTAAPTTSRFMRSLPRRSMHPVVKNVVSSTTPPRPNDEVPSDSSGQASPPTPQPNGIIGPLNTAESDYPPFVPRPMPREFAIPKLEVAERMTEPIVKTDDMRRAEEGERKQNEHIQWVRDYQRRRFEKQMMEASPGEPGAIRKAYKKRHIFQDEHDKKVKESLLKALYKVSMDGGYEQDFGTYKDYVSYRERLESSTSSVKSTPAQINEDPFAAAALHVYSESPFRRSLRKAREAALLPAPTDHFARWSADQIQKNREARARREAEIEARIKALTKKPIPKDLTDEEKAEVARIFKKISPVNECGKETIQADSVQRLKGTTWLNDEVVNFYGAMLQHRTDDKLKAAGGKPGEGGKDLPGGKRALDIYVFSSFFYSKLTEEGYAKARIGRWTKKFDIFKKDKIIFPMNIGGMHWTTGCIDFCKKRIEWYDSLQGSSGQIFQELRKYLDLEHREKRKKPFDFTGWVDYACEDYPQQQNGSDCGVFTALGMEALTREAEFNFEQSNIPYFRRLMVLEIGRGKLEKIPTREP</sequence>
<feature type="region of interest" description="Disordered" evidence="5">
    <location>
        <begin position="1"/>
        <end position="20"/>
    </location>
</feature>
<dbReference type="PANTHER" id="PTHR12606:SF141">
    <property type="entry name" value="GH15225P-RELATED"/>
    <property type="match status" value="1"/>
</dbReference>
<dbReference type="AlphaFoldDB" id="M5G582"/>
<feature type="region of interest" description="Disordered" evidence="5">
    <location>
        <begin position="109"/>
        <end position="156"/>
    </location>
</feature>
<keyword evidence="4" id="KW-0788">Thiol protease</keyword>
<evidence type="ECO:0000256" key="1">
    <source>
        <dbReference type="ARBA" id="ARBA00005234"/>
    </source>
</evidence>
<comment type="similarity">
    <text evidence="1">Belongs to the peptidase C48 family.</text>
</comment>
<dbReference type="GeneID" id="63688029"/>
<dbReference type="PROSITE" id="PS50600">
    <property type="entry name" value="ULP_PROTEASE"/>
    <property type="match status" value="1"/>
</dbReference>
<evidence type="ECO:0000259" key="6">
    <source>
        <dbReference type="PROSITE" id="PS50600"/>
    </source>
</evidence>
<evidence type="ECO:0000313" key="7">
    <source>
        <dbReference type="EMBL" id="EJU00992.1"/>
    </source>
</evidence>
<dbReference type="EMBL" id="JH795865">
    <property type="protein sequence ID" value="EJU00992.1"/>
    <property type="molecule type" value="Genomic_DNA"/>
</dbReference>
<organism evidence="7 8">
    <name type="scientific">Dacryopinax primogenitus (strain DJM 731)</name>
    <name type="common">Brown rot fungus</name>
    <dbReference type="NCBI Taxonomy" id="1858805"/>
    <lineage>
        <taxon>Eukaryota</taxon>
        <taxon>Fungi</taxon>
        <taxon>Dikarya</taxon>
        <taxon>Basidiomycota</taxon>
        <taxon>Agaricomycotina</taxon>
        <taxon>Dacrymycetes</taxon>
        <taxon>Dacrymycetales</taxon>
        <taxon>Dacrymycetaceae</taxon>
        <taxon>Dacryopinax</taxon>
    </lineage>
</organism>
<evidence type="ECO:0000313" key="8">
    <source>
        <dbReference type="Proteomes" id="UP000030653"/>
    </source>
</evidence>
<evidence type="ECO:0000256" key="4">
    <source>
        <dbReference type="ARBA" id="ARBA00022807"/>
    </source>
</evidence>
<reference evidence="7 8" key="1">
    <citation type="journal article" date="2012" name="Science">
        <title>The Paleozoic origin of enzymatic lignin decomposition reconstructed from 31 fungal genomes.</title>
        <authorList>
            <person name="Floudas D."/>
            <person name="Binder M."/>
            <person name="Riley R."/>
            <person name="Barry K."/>
            <person name="Blanchette R.A."/>
            <person name="Henrissat B."/>
            <person name="Martinez A.T."/>
            <person name="Otillar R."/>
            <person name="Spatafora J.W."/>
            <person name="Yadav J.S."/>
            <person name="Aerts A."/>
            <person name="Benoit I."/>
            <person name="Boyd A."/>
            <person name="Carlson A."/>
            <person name="Copeland A."/>
            <person name="Coutinho P.M."/>
            <person name="de Vries R.P."/>
            <person name="Ferreira P."/>
            <person name="Findley K."/>
            <person name="Foster B."/>
            <person name="Gaskell J."/>
            <person name="Glotzer D."/>
            <person name="Gorecki P."/>
            <person name="Heitman J."/>
            <person name="Hesse C."/>
            <person name="Hori C."/>
            <person name="Igarashi K."/>
            <person name="Jurgens J.A."/>
            <person name="Kallen N."/>
            <person name="Kersten P."/>
            <person name="Kohler A."/>
            <person name="Kuees U."/>
            <person name="Kumar T.K.A."/>
            <person name="Kuo A."/>
            <person name="LaButti K."/>
            <person name="Larrondo L.F."/>
            <person name="Lindquist E."/>
            <person name="Ling A."/>
            <person name="Lombard V."/>
            <person name="Lucas S."/>
            <person name="Lundell T."/>
            <person name="Martin R."/>
            <person name="McLaughlin D.J."/>
            <person name="Morgenstern I."/>
            <person name="Morin E."/>
            <person name="Murat C."/>
            <person name="Nagy L.G."/>
            <person name="Nolan M."/>
            <person name="Ohm R.A."/>
            <person name="Patyshakuliyeva A."/>
            <person name="Rokas A."/>
            <person name="Ruiz-Duenas F.J."/>
            <person name="Sabat G."/>
            <person name="Salamov A."/>
            <person name="Samejima M."/>
            <person name="Schmutz J."/>
            <person name="Slot J.C."/>
            <person name="St John F."/>
            <person name="Stenlid J."/>
            <person name="Sun H."/>
            <person name="Sun S."/>
            <person name="Syed K."/>
            <person name="Tsang A."/>
            <person name="Wiebenga A."/>
            <person name="Young D."/>
            <person name="Pisabarro A."/>
            <person name="Eastwood D.C."/>
            <person name="Martin F."/>
            <person name="Cullen D."/>
            <person name="Grigoriev I.V."/>
            <person name="Hibbett D.S."/>
        </authorList>
    </citation>
    <scope>NUCLEOTIDE SEQUENCE [LARGE SCALE GENOMIC DNA]</scope>
    <source>
        <strain evidence="7 8">DJM-731 SS1</strain>
    </source>
</reference>
<dbReference type="PANTHER" id="PTHR12606">
    <property type="entry name" value="SENTRIN/SUMO-SPECIFIC PROTEASE"/>
    <property type="match status" value="1"/>
</dbReference>
<evidence type="ECO:0000256" key="3">
    <source>
        <dbReference type="ARBA" id="ARBA00022801"/>
    </source>
</evidence>
<dbReference type="InterPro" id="IPR038765">
    <property type="entry name" value="Papain-like_cys_pep_sf"/>
</dbReference>
<dbReference type="Pfam" id="PF02902">
    <property type="entry name" value="Peptidase_C48"/>
    <property type="match status" value="1"/>
</dbReference>
<dbReference type="GO" id="GO:0016926">
    <property type="term" value="P:protein desumoylation"/>
    <property type="evidence" value="ECO:0007669"/>
    <property type="project" value="TreeGrafter"/>
</dbReference>
<keyword evidence="2" id="KW-0645">Protease</keyword>
<accession>M5G582</accession>
<dbReference type="OrthoDB" id="1939479at2759"/>
<protein>
    <submittedName>
        <fullName evidence="7">Cysteine proteinase</fullName>
    </submittedName>
</protein>
<dbReference type="Proteomes" id="UP000030653">
    <property type="component" value="Unassembled WGS sequence"/>
</dbReference>
<dbReference type="HOGENOM" id="CLU_024324_5_1_1"/>
<keyword evidence="3" id="KW-0378">Hydrolase</keyword>
<dbReference type="GO" id="GO:0016929">
    <property type="term" value="F:deSUMOylase activity"/>
    <property type="evidence" value="ECO:0007669"/>
    <property type="project" value="TreeGrafter"/>
</dbReference>
<dbReference type="SUPFAM" id="SSF54001">
    <property type="entry name" value="Cysteine proteinases"/>
    <property type="match status" value="1"/>
</dbReference>
<name>M5G582_DACPD</name>
<dbReference type="STRING" id="1858805.M5G582"/>
<evidence type="ECO:0000256" key="5">
    <source>
        <dbReference type="SAM" id="MobiDB-lite"/>
    </source>
</evidence>
<dbReference type="RefSeq" id="XP_040627889.1">
    <property type="nucleotide sequence ID" value="XM_040772967.1"/>
</dbReference>
<evidence type="ECO:0000256" key="2">
    <source>
        <dbReference type="ARBA" id="ARBA00022670"/>
    </source>
</evidence>
<gene>
    <name evidence="7" type="ORF">DACRYDRAFT_22825</name>
</gene>
<dbReference type="GO" id="GO:0006508">
    <property type="term" value="P:proteolysis"/>
    <property type="evidence" value="ECO:0007669"/>
    <property type="project" value="UniProtKB-KW"/>
</dbReference>
<proteinExistence type="inferred from homology"/>
<keyword evidence="8" id="KW-1185">Reference proteome</keyword>